<accession>A0A0C2HH30</accession>
<dbReference type="GeneID" id="77844937"/>
<gene>
    <name evidence="2" type="ORF">F7P68_0006505</name>
    <name evidence="1" type="ORF">SN16_05165</name>
</gene>
<protein>
    <submittedName>
        <fullName evidence="1 2">Transcriptional regulator</fullName>
    </submittedName>
</protein>
<reference evidence="1 3" key="1">
    <citation type="submission" date="2015-01" db="EMBL/GenBank/DDBJ databases">
        <title>Genome sequences of high lactate-tolerant strain Salinicoccus roseus W12 with industrial interest.</title>
        <authorList>
            <person name="Wang H."/>
            <person name="Yu B."/>
        </authorList>
    </citation>
    <scope>NUCLEOTIDE SEQUENCE [LARGE SCALE GENOMIC DNA]</scope>
    <source>
        <strain evidence="1 3">W12</strain>
    </source>
</reference>
<keyword evidence="4" id="KW-1185">Reference proteome</keyword>
<sequence>MKMKTGVEQSVYAVLLLNMLPDGAVLHSEEISRQIGASPTYFQKLLRKMGSAELITSVPGTKGGFKLKQPPEDIRVYDIYVAIEGQQSLYTPSGIFEGMLELDEEDDQCILGSLMDEAEDSWKSVLKRETIASLTEKLQAVRYNSQMAALRKWLDEKMVV</sequence>
<dbReference type="PROSITE" id="PS51197">
    <property type="entry name" value="HTH_RRF2_2"/>
    <property type="match status" value="1"/>
</dbReference>
<reference evidence="2 4" key="4">
    <citation type="submission" date="2022-12" db="EMBL/GenBank/DDBJ databases">
        <title>Genome analysis and biological profiling of marine Salinicoccus roseus MOSEL-ME25.</title>
        <authorList>
            <person name="Mirza F.T."/>
            <person name="Xie Y."/>
            <person name="Shinwari Z.K."/>
        </authorList>
    </citation>
    <scope>NUCLEOTIDE SEQUENCE [LARGE SCALE GENOMIC DNA]</scope>
    <source>
        <strain evidence="2 4">MOSEL-ME25</strain>
    </source>
</reference>
<evidence type="ECO:0000313" key="1">
    <source>
        <dbReference type="EMBL" id="KIH70949.1"/>
    </source>
</evidence>
<name>A0A0C2HH30_9STAP</name>
<proteinExistence type="predicted"/>
<dbReference type="GO" id="GO:0003700">
    <property type="term" value="F:DNA-binding transcription factor activity"/>
    <property type="evidence" value="ECO:0007669"/>
    <property type="project" value="TreeGrafter"/>
</dbReference>
<dbReference type="Pfam" id="PF02082">
    <property type="entry name" value="Rrf2"/>
    <property type="match status" value="1"/>
</dbReference>
<evidence type="ECO:0000313" key="4">
    <source>
        <dbReference type="Proteomes" id="UP000527860"/>
    </source>
</evidence>
<dbReference type="NCBIfam" id="TIGR00738">
    <property type="entry name" value="rrf2_super"/>
    <property type="match status" value="1"/>
</dbReference>
<dbReference type="InterPro" id="IPR036390">
    <property type="entry name" value="WH_DNA-bd_sf"/>
</dbReference>
<dbReference type="Gene3D" id="1.10.10.10">
    <property type="entry name" value="Winged helix-like DNA-binding domain superfamily/Winged helix DNA-binding domain"/>
    <property type="match status" value="1"/>
</dbReference>
<dbReference type="SUPFAM" id="SSF46785">
    <property type="entry name" value="Winged helix' DNA-binding domain"/>
    <property type="match status" value="1"/>
</dbReference>
<dbReference type="Proteomes" id="UP000527860">
    <property type="component" value="Unassembled WGS sequence"/>
</dbReference>
<dbReference type="InterPro" id="IPR000944">
    <property type="entry name" value="Tscrpt_reg_Rrf2"/>
</dbReference>
<dbReference type="EMBL" id="JXII01000004">
    <property type="protein sequence ID" value="KIH70949.1"/>
    <property type="molecule type" value="Genomic_DNA"/>
</dbReference>
<evidence type="ECO:0000313" key="2">
    <source>
        <dbReference type="EMBL" id="MDB0580174.1"/>
    </source>
</evidence>
<comment type="caution">
    <text evidence="1">The sequence shown here is derived from an EMBL/GenBank/DDBJ whole genome shotgun (WGS) entry which is preliminary data.</text>
</comment>
<dbReference type="GO" id="GO:0005829">
    <property type="term" value="C:cytosol"/>
    <property type="evidence" value="ECO:0007669"/>
    <property type="project" value="TreeGrafter"/>
</dbReference>
<reference evidence="2" key="3">
    <citation type="submission" date="2020-04" db="EMBL/GenBank/DDBJ databases">
        <authorList>
            <person name="Tanveer F."/>
            <person name="Xie Y."/>
            <person name="Shinwari Z.K."/>
        </authorList>
    </citation>
    <scope>NUCLEOTIDE SEQUENCE</scope>
    <source>
        <strain evidence="2">MOSEL-ME25</strain>
    </source>
</reference>
<reference evidence="4" key="2">
    <citation type="submission" date="2020-04" db="EMBL/GenBank/DDBJ databases">
        <title>Genome analysis and biological profiling of marine Cellulosimicrobium funkei MOSEL-ME6.</title>
        <authorList>
            <person name="Tanveer F."/>
            <person name="Xie Y."/>
            <person name="Shinwari Z.K."/>
        </authorList>
    </citation>
    <scope>NUCLEOTIDE SEQUENCE [LARGE SCALE GENOMIC DNA]</scope>
    <source>
        <strain evidence="4">MOSEL-ME25</strain>
    </source>
</reference>
<organism evidence="1 3">
    <name type="scientific">Salinicoccus roseus</name>
    <dbReference type="NCBI Taxonomy" id="45670"/>
    <lineage>
        <taxon>Bacteria</taxon>
        <taxon>Bacillati</taxon>
        <taxon>Bacillota</taxon>
        <taxon>Bacilli</taxon>
        <taxon>Bacillales</taxon>
        <taxon>Staphylococcaceae</taxon>
        <taxon>Salinicoccus</taxon>
    </lineage>
</organism>
<dbReference type="EMBL" id="JABEVU030000001">
    <property type="protein sequence ID" value="MDB0580174.1"/>
    <property type="molecule type" value="Genomic_DNA"/>
</dbReference>
<dbReference type="STRING" id="45670.SN16_05165"/>
<dbReference type="RefSeq" id="WP_040105550.1">
    <property type="nucleotide sequence ID" value="NZ_JABEVU030000001.1"/>
</dbReference>
<dbReference type="InterPro" id="IPR036388">
    <property type="entry name" value="WH-like_DNA-bd_sf"/>
</dbReference>
<dbReference type="PANTHER" id="PTHR33221">
    <property type="entry name" value="WINGED HELIX-TURN-HELIX TRANSCRIPTIONAL REGULATOR, RRF2 FAMILY"/>
    <property type="match status" value="1"/>
</dbReference>
<dbReference type="OrthoDB" id="9808360at2"/>
<dbReference type="PANTHER" id="PTHR33221:SF15">
    <property type="entry name" value="HTH-TYPE TRANSCRIPTIONAL REGULATOR YWGB-RELATED"/>
    <property type="match status" value="1"/>
</dbReference>
<dbReference type="Proteomes" id="UP000031546">
    <property type="component" value="Unassembled WGS sequence"/>
</dbReference>
<evidence type="ECO:0000313" key="3">
    <source>
        <dbReference type="Proteomes" id="UP000031546"/>
    </source>
</evidence>
<dbReference type="AlphaFoldDB" id="A0A0C2HH30"/>